<evidence type="ECO:0000259" key="3">
    <source>
        <dbReference type="Pfam" id="PF13439"/>
    </source>
</evidence>
<sequence length="361" mass="37951">MAESTSYAVPPTALWVVPVAELGGVARHVLDVARAGIPGYRLVVMCPEGPLADELRQREQPVVTGDLGPSAGLARSVRTVRRVVRALRPAVVHSHLSHADITCAVATVGLDTALVSTEHGIAADRGLYQASSARARLMVAVHTARMRRFDAVIAVSRATADLVRSTWLAGSRVRVVHNGVDRPAQATERRDVRDGIHVVSLSRLAPEKGLDDLIDAFALVARDDPGARLTLAGTGELRDALTAKVAGSGLMERVSLPGHVDPGPLLAQGDVLVQLSRSENMSYSILDAAAAGLGVVATAVGGNPEVLPPRCLVDAADPEQVARTIREQATDPGLRPGLPRLWPTVADMASDVGGTYAEVTR</sequence>
<dbReference type="EMBL" id="PVTI01000002">
    <property type="protein sequence ID" value="PRY63213.1"/>
    <property type="molecule type" value="Genomic_DNA"/>
</dbReference>
<dbReference type="PANTHER" id="PTHR45871">
    <property type="entry name" value="N-ACETYLGLUCOSAMINYL-PHOSPHATIDYLINOSITOL BIOSYNTHETIC PROTEIN"/>
    <property type="match status" value="1"/>
</dbReference>
<dbReference type="Pfam" id="PF13692">
    <property type="entry name" value="Glyco_trans_1_4"/>
    <property type="match status" value="1"/>
</dbReference>
<feature type="domain" description="Glycosyltransferase subfamily 4-like N-terminal" evidence="3">
    <location>
        <begin position="23"/>
        <end position="181"/>
    </location>
</feature>
<dbReference type="CDD" id="cd03801">
    <property type="entry name" value="GT4_PimA-like"/>
    <property type="match status" value="1"/>
</dbReference>
<proteinExistence type="predicted"/>
<dbReference type="GO" id="GO:0016757">
    <property type="term" value="F:glycosyltransferase activity"/>
    <property type="evidence" value="ECO:0007669"/>
    <property type="project" value="UniProtKB-KW"/>
</dbReference>
<evidence type="ECO:0000313" key="4">
    <source>
        <dbReference type="EMBL" id="PRY63213.1"/>
    </source>
</evidence>
<evidence type="ECO:0000256" key="2">
    <source>
        <dbReference type="ARBA" id="ARBA00022679"/>
    </source>
</evidence>
<dbReference type="InterPro" id="IPR028098">
    <property type="entry name" value="Glyco_trans_4-like_N"/>
</dbReference>
<gene>
    <name evidence="4" type="ORF">BCF74_10244</name>
</gene>
<accession>A0A2T0UZ55</accession>
<dbReference type="PANTHER" id="PTHR45871:SF1">
    <property type="entry name" value="PHOSPHATIDYLINOSITOL N-ACETYLGLUCOSAMINYLTRANSFERASE SUBUNIT A"/>
    <property type="match status" value="1"/>
</dbReference>
<comment type="caution">
    <text evidence="4">The sequence shown here is derived from an EMBL/GenBank/DDBJ whole genome shotgun (WGS) entry which is preliminary data.</text>
</comment>
<dbReference type="Proteomes" id="UP000237822">
    <property type="component" value="Unassembled WGS sequence"/>
</dbReference>
<reference evidence="4 5" key="1">
    <citation type="submission" date="2018-03" db="EMBL/GenBank/DDBJ databases">
        <title>Genomic Encyclopedia of Archaeal and Bacterial Type Strains, Phase II (KMG-II): from individual species to whole genera.</title>
        <authorList>
            <person name="Goeker M."/>
        </authorList>
    </citation>
    <scope>NUCLEOTIDE SEQUENCE [LARGE SCALE GENOMIC DNA]</scope>
    <source>
        <strain evidence="4 5">ATCC BAA-1496</strain>
    </source>
</reference>
<organism evidence="4 5">
    <name type="scientific">Knoellia remsis</name>
    <dbReference type="NCBI Taxonomy" id="407159"/>
    <lineage>
        <taxon>Bacteria</taxon>
        <taxon>Bacillati</taxon>
        <taxon>Actinomycetota</taxon>
        <taxon>Actinomycetes</taxon>
        <taxon>Micrococcales</taxon>
        <taxon>Intrasporangiaceae</taxon>
        <taxon>Knoellia</taxon>
    </lineage>
</organism>
<evidence type="ECO:0000313" key="5">
    <source>
        <dbReference type="Proteomes" id="UP000237822"/>
    </source>
</evidence>
<protein>
    <submittedName>
        <fullName evidence="4">Glycosyltransferase involved in cell wall biosynthesis</fullName>
    </submittedName>
</protein>
<evidence type="ECO:0000256" key="1">
    <source>
        <dbReference type="ARBA" id="ARBA00022676"/>
    </source>
</evidence>
<keyword evidence="1" id="KW-0328">Glycosyltransferase</keyword>
<keyword evidence="5" id="KW-1185">Reference proteome</keyword>
<dbReference type="RefSeq" id="WP_170070094.1">
    <property type="nucleotide sequence ID" value="NZ_PVTI01000002.1"/>
</dbReference>
<name>A0A2T0UZ55_9MICO</name>
<dbReference type="SUPFAM" id="SSF53756">
    <property type="entry name" value="UDP-Glycosyltransferase/glycogen phosphorylase"/>
    <property type="match status" value="1"/>
</dbReference>
<dbReference type="AlphaFoldDB" id="A0A2T0UZ55"/>
<keyword evidence="2 4" id="KW-0808">Transferase</keyword>
<dbReference type="Gene3D" id="3.40.50.2000">
    <property type="entry name" value="Glycogen Phosphorylase B"/>
    <property type="match status" value="2"/>
</dbReference>
<dbReference type="Pfam" id="PF13439">
    <property type="entry name" value="Glyco_transf_4"/>
    <property type="match status" value="1"/>
</dbReference>